<dbReference type="InterPro" id="IPR036116">
    <property type="entry name" value="FN3_sf"/>
</dbReference>
<evidence type="ECO:0000256" key="1">
    <source>
        <dbReference type="ARBA" id="ARBA00004479"/>
    </source>
</evidence>
<dbReference type="InterPro" id="IPR026966">
    <property type="entry name" value="Neurofascin/L1/NrCAM_C"/>
</dbReference>
<organism evidence="14 15">
    <name type="scientific">Polypterus senegalus</name>
    <name type="common">Senegal bichir</name>
    <dbReference type="NCBI Taxonomy" id="55291"/>
    <lineage>
        <taxon>Eukaryota</taxon>
        <taxon>Metazoa</taxon>
        <taxon>Chordata</taxon>
        <taxon>Craniata</taxon>
        <taxon>Vertebrata</taxon>
        <taxon>Euteleostomi</taxon>
        <taxon>Actinopterygii</taxon>
        <taxon>Polypteriformes</taxon>
        <taxon>Polypteridae</taxon>
        <taxon>Polypterus</taxon>
    </lineage>
</organism>
<dbReference type="InterPro" id="IPR003599">
    <property type="entry name" value="Ig_sub"/>
</dbReference>
<keyword evidence="5" id="KW-0130">Cell adhesion</keyword>
<feature type="domain" description="Fibronectin type-III" evidence="13">
    <location>
        <begin position="661"/>
        <end position="754"/>
    </location>
</feature>
<evidence type="ECO:0000259" key="12">
    <source>
        <dbReference type="PROSITE" id="PS50835"/>
    </source>
</evidence>
<feature type="domain" description="Fibronectin type-III" evidence="13">
    <location>
        <begin position="561"/>
        <end position="656"/>
    </location>
</feature>
<dbReference type="Pfam" id="PF13927">
    <property type="entry name" value="Ig_3"/>
    <property type="match status" value="1"/>
</dbReference>
<dbReference type="Proteomes" id="UP001166052">
    <property type="component" value="Unassembled WGS sequence"/>
</dbReference>
<evidence type="ECO:0000256" key="11">
    <source>
        <dbReference type="SAM" id="Phobius"/>
    </source>
</evidence>
<dbReference type="EMBL" id="JAAWVN010000280">
    <property type="protein sequence ID" value="MBN3288982.1"/>
    <property type="molecule type" value="Genomic_DNA"/>
</dbReference>
<feature type="domain" description="Ig-like" evidence="12">
    <location>
        <begin position="78"/>
        <end position="171"/>
    </location>
</feature>
<feature type="domain" description="Ig-like" evidence="12">
    <location>
        <begin position="370"/>
        <end position="459"/>
    </location>
</feature>
<feature type="non-terminal residue" evidence="14">
    <location>
        <position position="1164"/>
    </location>
</feature>
<evidence type="ECO:0000256" key="5">
    <source>
        <dbReference type="ARBA" id="ARBA00022889"/>
    </source>
</evidence>
<feature type="domain" description="Ig-like" evidence="12">
    <location>
        <begin position="278"/>
        <end position="364"/>
    </location>
</feature>
<dbReference type="InterPro" id="IPR013783">
    <property type="entry name" value="Ig-like_fold"/>
</dbReference>
<keyword evidence="6 11" id="KW-1133">Transmembrane helix</keyword>
<feature type="region of interest" description="Disordered" evidence="10">
    <location>
        <begin position="1107"/>
        <end position="1164"/>
    </location>
</feature>
<dbReference type="PANTHER" id="PTHR44170">
    <property type="entry name" value="PROTEIN SIDEKICK"/>
    <property type="match status" value="1"/>
</dbReference>
<dbReference type="SMART" id="SM00409">
    <property type="entry name" value="IG"/>
    <property type="match status" value="5"/>
</dbReference>
<dbReference type="InterPro" id="IPR036179">
    <property type="entry name" value="Ig-like_dom_sf"/>
</dbReference>
<proteinExistence type="inferred from homology"/>
<dbReference type="SUPFAM" id="SSF49265">
    <property type="entry name" value="Fibronectin type III"/>
    <property type="match status" value="2"/>
</dbReference>
<dbReference type="Pfam" id="PF07679">
    <property type="entry name" value="I-set"/>
    <property type="match status" value="3"/>
</dbReference>
<keyword evidence="3 11" id="KW-0812">Transmembrane</keyword>
<comment type="caution">
    <text evidence="14">The sequence shown here is derived from an EMBL/GenBank/DDBJ whole genome shotgun (WGS) entry which is preliminary data.</text>
</comment>
<feature type="domain" description="Ig-like" evidence="12">
    <location>
        <begin position="1"/>
        <end position="70"/>
    </location>
</feature>
<dbReference type="CDD" id="cd00063">
    <property type="entry name" value="FN3"/>
    <property type="match status" value="4"/>
</dbReference>
<dbReference type="Pfam" id="PF00041">
    <property type="entry name" value="fn3"/>
    <property type="match status" value="2"/>
</dbReference>
<dbReference type="InterPro" id="IPR003961">
    <property type="entry name" value="FN3_dom"/>
</dbReference>
<dbReference type="InterPro" id="IPR007110">
    <property type="entry name" value="Ig-like_dom"/>
</dbReference>
<evidence type="ECO:0000256" key="3">
    <source>
        <dbReference type="ARBA" id="ARBA00022692"/>
    </source>
</evidence>
<evidence type="ECO:0000256" key="7">
    <source>
        <dbReference type="ARBA" id="ARBA00023136"/>
    </source>
</evidence>
<dbReference type="SMART" id="SM00060">
    <property type="entry name" value="FN3"/>
    <property type="match status" value="4"/>
</dbReference>
<dbReference type="Gene3D" id="2.60.40.10">
    <property type="entry name" value="Immunoglobulins"/>
    <property type="match status" value="10"/>
</dbReference>
<gene>
    <name evidence="14" type="primary">Chl1</name>
    <name evidence="14" type="ORF">GTO92_0001816</name>
</gene>
<evidence type="ECO:0000256" key="10">
    <source>
        <dbReference type="SAM" id="MobiDB-lite"/>
    </source>
</evidence>
<dbReference type="PROSITE" id="PS50835">
    <property type="entry name" value="IG_LIKE"/>
    <property type="match status" value="6"/>
</dbReference>
<evidence type="ECO:0000259" key="13">
    <source>
        <dbReference type="PROSITE" id="PS50853"/>
    </source>
</evidence>
<evidence type="ECO:0000256" key="8">
    <source>
        <dbReference type="ARBA" id="ARBA00023157"/>
    </source>
</evidence>
<keyword evidence="4" id="KW-0677">Repeat</keyword>
<dbReference type="PROSITE" id="PS50853">
    <property type="entry name" value="FN3"/>
    <property type="match status" value="3"/>
</dbReference>
<comment type="similarity">
    <text evidence="2">Belongs to the immunoglobulin superfamily. L1/neurofascin/NgCAM family.</text>
</comment>
<keyword evidence="15" id="KW-1185">Reference proteome</keyword>
<keyword evidence="9" id="KW-0393">Immunoglobulin domain</keyword>
<feature type="domain" description="Fibronectin type-III" evidence="13">
    <location>
        <begin position="759"/>
        <end position="861"/>
    </location>
</feature>
<feature type="non-terminal residue" evidence="14">
    <location>
        <position position="1"/>
    </location>
</feature>
<protein>
    <submittedName>
        <fullName evidence="14">NCHL1 protein</fullName>
    </submittedName>
</protein>
<sequence length="1164" mass="130696">MTACAEIQEMEGDKMFKWTKNGLNYDFTDDPRITRVENSGTFIIHNNGNITEFQGKYRCYASNKLGTAISEEIEFLVPSIPKFPHEIIKPITVQEGNSVVLKCNPPKGIPPLEIYWMTIGLQHIEQSSRVSVGLNGDLYFSNVVGQDSRRDYCCYAAFPRIRTIVQKTPMTLIVKRTNTDASVRPSLMTPTGVHSNISAMKGETVKFECIAEGLPTPEIEWTKVNGDLPQGRTKKENFGKLLIISKVTEKDDGKYKCTAANDLGNVEHYFYLTVEEPPKWSYKPESTIYSIGSEVRLKCEAGGKPRPTIEWKVNGRPLNEAQKRNLVLTDNKIIIANAHPDDSAVYQCEAVNKYGTILANAVILVKNVAPLILTNLDQNYTAVEGQKVFIQCEVFGSPRPDVDWLKDDQLISTSDPRYFKHENGSLEIINVIKEDSGLYTCWAKNTEGEAAMTGTLAITDATKITQSPEDVAVPRGSSAELMCQIKTDSAFIYDMHISWRHNNKEIFFNYTNGSRFFLDDSTLQIVNVSVEDQGLYTCVARSPLDEASATAKLTVLDVPDPPTDLEVSAANSSSVTLRWTPQDSHNSPITEYIIEYEEDRWNPNKWFQLLRVSGNDSSVAVRMNGHLEYQFRVSAVNKIGRSESSKPSKRYRTPPTAPFKNPENIKTEALSPNEMIVKWELLSPLEYNGPGLEYKVSWRRRGTEENWNEQIVKNYPFFIKNTPTFVPYEIKVQAINQYGGAPQPEAIVGYSAEDFPVVAPKNVSVEILNSTLIKVHWSRIPQDKVNGILRGYQINWWRLRNLLEEKKSHGEKYTLTFSGDRDHGLVPGLKPFSEYTLTVMAFNGKGNGPGSSSVTFKTPEGGNHIQTLLSLYFNKDSITLLWAPPNEPNGLLTGYLLKYQLNKNEELQTLSQNTNQNLQYFQSKTQDKICPNALFKMKFEFSEFNAKSGSANTSELDCGCCSFFNMDSVNNTDELGSLQVVNISKPSITKWKVQDLEVSSRYKFYLSACTKSECGKTVTEEGITIMDGAYAGMYGGVSNQGWFIGLMCAMALLTLIMLIACFIQRNKGGKYSVKEKEDLNPDKESRQINEDMFCDYSECEESPLKGFPPLLNEEMKADDSGDSLADYGDEEHSQFNEDGSFIGEYTGQKERRPAEVNGSVKGAN</sequence>
<feature type="domain" description="Ig-like" evidence="12">
    <location>
        <begin position="185"/>
        <end position="273"/>
    </location>
</feature>
<evidence type="ECO:0000313" key="14">
    <source>
        <dbReference type="EMBL" id="MBN3288982.1"/>
    </source>
</evidence>
<keyword evidence="8" id="KW-1015">Disulfide bond</keyword>
<comment type="subcellular location">
    <subcellularLocation>
        <location evidence="1">Membrane</location>
        <topology evidence="1">Single-pass type I membrane protein</topology>
    </subcellularLocation>
</comment>
<dbReference type="SMART" id="SM00408">
    <property type="entry name" value="IGc2"/>
    <property type="match status" value="4"/>
</dbReference>
<evidence type="ECO:0000256" key="4">
    <source>
        <dbReference type="ARBA" id="ARBA00022737"/>
    </source>
</evidence>
<keyword evidence="7 11" id="KW-0472">Membrane</keyword>
<dbReference type="InterPro" id="IPR003598">
    <property type="entry name" value="Ig_sub2"/>
</dbReference>
<dbReference type="PANTHER" id="PTHR44170:SF45">
    <property type="entry name" value="NEURAL CELL ADHESION MOLECULE L1-LIKE PROTEIN ISOFORM X1"/>
    <property type="match status" value="1"/>
</dbReference>
<dbReference type="InterPro" id="IPR013098">
    <property type="entry name" value="Ig_I-set"/>
</dbReference>
<dbReference type="SUPFAM" id="SSF48726">
    <property type="entry name" value="Immunoglobulin"/>
    <property type="match status" value="6"/>
</dbReference>
<dbReference type="Pfam" id="PF13882">
    <property type="entry name" value="Bravo_FIGEY"/>
    <property type="match status" value="1"/>
</dbReference>
<reference evidence="14" key="1">
    <citation type="journal article" date="2021" name="Cell">
        <title>Tracing the genetic footprints of vertebrate landing in non-teleost ray-finned fishes.</title>
        <authorList>
            <person name="Bi X."/>
            <person name="Wang K."/>
            <person name="Yang L."/>
            <person name="Pan H."/>
            <person name="Jiang H."/>
            <person name="Wei Q."/>
            <person name="Fang M."/>
            <person name="Yu H."/>
            <person name="Zhu C."/>
            <person name="Cai Y."/>
            <person name="He Y."/>
            <person name="Gan X."/>
            <person name="Zeng H."/>
            <person name="Yu D."/>
            <person name="Zhu Y."/>
            <person name="Jiang H."/>
            <person name="Qiu Q."/>
            <person name="Yang H."/>
            <person name="Zhang Y.E."/>
            <person name="Wang W."/>
            <person name="Zhu M."/>
            <person name="He S."/>
            <person name="Zhang G."/>
        </authorList>
    </citation>
    <scope>NUCLEOTIDE SEQUENCE</scope>
    <source>
        <strain evidence="14">Bchr_001</strain>
    </source>
</reference>
<accession>A0ABS2YSN8</accession>
<feature type="transmembrane region" description="Helical" evidence="11">
    <location>
        <begin position="1042"/>
        <end position="1063"/>
    </location>
</feature>
<evidence type="ECO:0000313" key="15">
    <source>
        <dbReference type="Proteomes" id="UP001166052"/>
    </source>
</evidence>
<evidence type="ECO:0000256" key="9">
    <source>
        <dbReference type="ARBA" id="ARBA00023319"/>
    </source>
</evidence>
<feature type="domain" description="Ig-like" evidence="12">
    <location>
        <begin position="462"/>
        <end position="554"/>
    </location>
</feature>
<name>A0ABS2YSN8_POLSE</name>
<evidence type="ECO:0000256" key="6">
    <source>
        <dbReference type="ARBA" id="ARBA00022989"/>
    </source>
</evidence>
<feature type="region of interest" description="Disordered" evidence="10">
    <location>
        <begin position="641"/>
        <end position="662"/>
    </location>
</feature>
<evidence type="ECO:0000256" key="2">
    <source>
        <dbReference type="ARBA" id="ARBA00008588"/>
    </source>
</evidence>